<evidence type="ECO:0000313" key="3">
    <source>
        <dbReference type="Proteomes" id="UP000216122"/>
    </source>
</evidence>
<organism evidence="2 3">
    <name type="scientific">Limosilactobacillus reuteri</name>
    <name type="common">Lactobacillus reuteri</name>
    <dbReference type="NCBI Taxonomy" id="1598"/>
    <lineage>
        <taxon>Bacteria</taxon>
        <taxon>Bacillati</taxon>
        <taxon>Bacillota</taxon>
        <taxon>Bacilli</taxon>
        <taxon>Lactobacillales</taxon>
        <taxon>Lactobacillaceae</taxon>
        <taxon>Limosilactobacillus</taxon>
    </lineage>
</organism>
<proteinExistence type="predicted"/>
<dbReference type="Proteomes" id="UP000216122">
    <property type="component" value="Unassembled WGS sequence"/>
</dbReference>
<gene>
    <name evidence="2" type="ORF">CBG21_02720</name>
</gene>
<sequence>MSWVEVPDGVKMPETTTYKRAVKRQRAKFDSYWKANHTERTSQQKFNDAMSDYDRETKRLTRVNKFRSKRGLKPLAMPKRPKKASFGLKGGKKPSTGKSSG</sequence>
<evidence type="ECO:0000256" key="1">
    <source>
        <dbReference type="SAM" id="MobiDB-lite"/>
    </source>
</evidence>
<dbReference type="RefSeq" id="WP_094504000.1">
    <property type="nucleotide sequence ID" value="NZ_NGPH01000018.1"/>
</dbReference>
<dbReference type="AlphaFoldDB" id="A0A256VLN0"/>
<name>A0A256VLN0_LIMRT</name>
<evidence type="ECO:0000313" key="2">
    <source>
        <dbReference type="EMBL" id="OYT04461.1"/>
    </source>
</evidence>
<reference evidence="3" key="1">
    <citation type="submission" date="2017-05" db="EMBL/GenBank/DDBJ databases">
        <authorList>
            <person name="Lin X.B."/>
            <person name="Stothard P."/>
            <person name="Tasseva G."/>
            <person name="Walter J."/>
        </authorList>
    </citation>
    <scope>NUCLEOTIDE SEQUENCE [LARGE SCALE GENOMIC DNA]</scope>
    <source>
        <strain evidence="3">103v</strain>
    </source>
</reference>
<comment type="caution">
    <text evidence="2">The sequence shown here is derived from an EMBL/GenBank/DDBJ whole genome shotgun (WGS) entry which is preliminary data.</text>
</comment>
<feature type="compositionally biased region" description="Basic residues" evidence="1">
    <location>
        <begin position="60"/>
        <end position="72"/>
    </location>
</feature>
<dbReference type="EMBL" id="NGQC01000021">
    <property type="protein sequence ID" value="OYT04461.1"/>
    <property type="molecule type" value="Genomic_DNA"/>
</dbReference>
<protein>
    <submittedName>
        <fullName evidence="2">Uncharacterized protein</fullName>
    </submittedName>
</protein>
<reference evidence="2 3" key="2">
    <citation type="submission" date="2017-09" db="EMBL/GenBank/DDBJ databases">
        <title>Tripartite evolution among Lactobacillus johnsonii, Lactobacillus taiwanensis, Lactobacillus reuteri and their rodent host.</title>
        <authorList>
            <person name="Wang T."/>
            <person name="Knowles S."/>
            <person name="Cheng C."/>
        </authorList>
    </citation>
    <scope>NUCLEOTIDE SEQUENCE [LARGE SCALE GENOMIC DNA]</scope>
    <source>
        <strain evidence="2 3">103v</strain>
    </source>
</reference>
<feature type="region of interest" description="Disordered" evidence="1">
    <location>
        <begin position="59"/>
        <end position="101"/>
    </location>
</feature>
<accession>A0A256VLN0</accession>